<feature type="transmembrane region" description="Helical" evidence="5">
    <location>
        <begin position="103"/>
        <end position="129"/>
    </location>
</feature>
<dbReference type="PROSITE" id="PS50850">
    <property type="entry name" value="MFS"/>
    <property type="match status" value="1"/>
</dbReference>
<dbReference type="EMBL" id="JAAXOX010000010">
    <property type="protein sequence ID" value="NKY23935.1"/>
    <property type="molecule type" value="Genomic_DNA"/>
</dbReference>
<dbReference type="SUPFAM" id="SSF103473">
    <property type="entry name" value="MFS general substrate transporter"/>
    <property type="match status" value="1"/>
</dbReference>
<feature type="transmembrane region" description="Helical" evidence="5">
    <location>
        <begin position="166"/>
        <end position="184"/>
    </location>
</feature>
<name>A0A7X6R086_9CELL</name>
<dbReference type="PANTHER" id="PTHR23514:SF13">
    <property type="entry name" value="INNER MEMBRANE PROTEIN YBJJ"/>
    <property type="match status" value="1"/>
</dbReference>
<gene>
    <name evidence="7" type="ORF">HGA03_14785</name>
</gene>
<keyword evidence="4 5" id="KW-0472">Membrane</keyword>
<dbReference type="RefSeq" id="WP_168631065.1">
    <property type="nucleotide sequence ID" value="NZ_BONL01000005.1"/>
</dbReference>
<dbReference type="PANTHER" id="PTHR23514">
    <property type="entry name" value="BYPASS OF STOP CODON PROTEIN 6"/>
    <property type="match status" value="1"/>
</dbReference>
<dbReference type="AlphaFoldDB" id="A0A7X6R086"/>
<feature type="domain" description="Major facilitator superfamily (MFS) profile" evidence="6">
    <location>
        <begin position="10"/>
        <end position="394"/>
    </location>
</feature>
<comment type="subcellular location">
    <subcellularLocation>
        <location evidence="1">Cell membrane</location>
        <topology evidence="1">Multi-pass membrane protein</topology>
    </subcellularLocation>
</comment>
<organism evidence="7 8">
    <name type="scientific">Cellulomonas denverensis</name>
    <dbReference type="NCBI Taxonomy" id="264297"/>
    <lineage>
        <taxon>Bacteria</taxon>
        <taxon>Bacillati</taxon>
        <taxon>Actinomycetota</taxon>
        <taxon>Actinomycetes</taxon>
        <taxon>Micrococcales</taxon>
        <taxon>Cellulomonadaceae</taxon>
        <taxon>Cellulomonas</taxon>
    </lineage>
</organism>
<feature type="transmembrane region" description="Helical" evidence="5">
    <location>
        <begin position="343"/>
        <end position="366"/>
    </location>
</feature>
<evidence type="ECO:0000256" key="4">
    <source>
        <dbReference type="ARBA" id="ARBA00023136"/>
    </source>
</evidence>
<comment type="caution">
    <text evidence="7">The sequence shown here is derived from an EMBL/GenBank/DDBJ whole genome shotgun (WGS) entry which is preliminary data.</text>
</comment>
<proteinExistence type="predicted"/>
<dbReference type="InterPro" id="IPR020846">
    <property type="entry name" value="MFS_dom"/>
</dbReference>
<dbReference type="GO" id="GO:0005886">
    <property type="term" value="C:plasma membrane"/>
    <property type="evidence" value="ECO:0007669"/>
    <property type="project" value="UniProtKB-SubCell"/>
</dbReference>
<feature type="transmembrane region" description="Helical" evidence="5">
    <location>
        <begin position="50"/>
        <end position="70"/>
    </location>
</feature>
<feature type="transmembrane region" description="Helical" evidence="5">
    <location>
        <begin position="12"/>
        <end position="30"/>
    </location>
</feature>
<evidence type="ECO:0000259" key="6">
    <source>
        <dbReference type="PROSITE" id="PS50850"/>
    </source>
</evidence>
<dbReference type="Pfam" id="PF07690">
    <property type="entry name" value="MFS_1"/>
    <property type="match status" value="1"/>
</dbReference>
<accession>A0A7X6R086</accession>
<dbReference type="Proteomes" id="UP000581206">
    <property type="component" value="Unassembled WGS sequence"/>
</dbReference>
<feature type="transmembrane region" description="Helical" evidence="5">
    <location>
        <begin position="252"/>
        <end position="271"/>
    </location>
</feature>
<keyword evidence="8" id="KW-1185">Reference proteome</keyword>
<dbReference type="Gene3D" id="1.20.1250.20">
    <property type="entry name" value="MFS general substrate transporter like domains"/>
    <property type="match status" value="2"/>
</dbReference>
<feature type="transmembrane region" description="Helical" evidence="5">
    <location>
        <begin position="141"/>
        <end position="160"/>
    </location>
</feature>
<evidence type="ECO:0000256" key="5">
    <source>
        <dbReference type="SAM" id="Phobius"/>
    </source>
</evidence>
<evidence type="ECO:0000313" key="7">
    <source>
        <dbReference type="EMBL" id="NKY23935.1"/>
    </source>
</evidence>
<evidence type="ECO:0000313" key="8">
    <source>
        <dbReference type="Proteomes" id="UP000581206"/>
    </source>
</evidence>
<reference evidence="7 8" key="1">
    <citation type="submission" date="2020-04" db="EMBL/GenBank/DDBJ databases">
        <title>MicrobeNet Type strains.</title>
        <authorList>
            <person name="Nicholson A.C."/>
        </authorList>
    </citation>
    <scope>NUCLEOTIDE SEQUENCE [LARGE SCALE GENOMIC DNA]</scope>
    <source>
        <strain evidence="7 8">ATCC BAA-788</strain>
    </source>
</reference>
<protein>
    <submittedName>
        <fullName evidence="7">MFS transporter</fullName>
    </submittedName>
</protein>
<dbReference type="InterPro" id="IPR051788">
    <property type="entry name" value="MFS_Transporter"/>
</dbReference>
<evidence type="ECO:0000256" key="3">
    <source>
        <dbReference type="ARBA" id="ARBA00022989"/>
    </source>
</evidence>
<dbReference type="InterPro" id="IPR036259">
    <property type="entry name" value="MFS_trans_sf"/>
</dbReference>
<feature type="transmembrane region" description="Helical" evidence="5">
    <location>
        <begin position="219"/>
        <end position="240"/>
    </location>
</feature>
<feature type="transmembrane region" description="Helical" evidence="5">
    <location>
        <begin position="77"/>
        <end position="97"/>
    </location>
</feature>
<dbReference type="GO" id="GO:0022857">
    <property type="term" value="F:transmembrane transporter activity"/>
    <property type="evidence" value="ECO:0007669"/>
    <property type="project" value="InterPro"/>
</dbReference>
<feature type="transmembrane region" description="Helical" evidence="5">
    <location>
        <begin position="372"/>
        <end position="389"/>
    </location>
</feature>
<evidence type="ECO:0000256" key="1">
    <source>
        <dbReference type="ARBA" id="ARBA00004651"/>
    </source>
</evidence>
<evidence type="ECO:0000256" key="2">
    <source>
        <dbReference type="ARBA" id="ARBA00022692"/>
    </source>
</evidence>
<sequence>MTTTTTVATRARLAVLGQFALFGMINVSWTSRLPSLMTALDIDAAMLGRLLVIGGVGSLLGALSGGAVVARIGARATLTVAALANVVGFGLLAASALTGSVLLFIPGAVINGVASALVNLSINVSAAAVEQRMGRAIMPQFHALFSVGAALGALIAAGFARAGIGIGVQVIVVVGVGTAIRLATLRPATAVTLSGDRSTAQGGSAAREALSAWREPRTLLLGLVLMAASLTEGTAATWMPLAVVEGFAAREAVGALAYGSFVVAMTVVRIFGTRLIDRFGRVAVLRVSGVSALTGLLLFVAGPSLPVAWIGVVLWGFGAALGNPIATTAAADDPLRASVRVSVVASFSTVTSLAAPPLFGLLAAAVGTRQSLLVVGAFIVLSLAIAGAARREEPGVVPATR</sequence>
<keyword evidence="3 5" id="KW-1133">Transmembrane helix</keyword>
<dbReference type="InterPro" id="IPR011701">
    <property type="entry name" value="MFS"/>
</dbReference>
<keyword evidence="2 5" id="KW-0812">Transmembrane</keyword>